<sequence>MGIHIIGITRDCNQALQPRFCFCPFLAPYFDYFV</sequence>
<dbReference type="EMBL" id="BK015149">
    <property type="protein sequence ID" value="DAD92966.1"/>
    <property type="molecule type" value="Genomic_DNA"/>
</dbReference>
<proteinExistence type="predicted"/>
<organism evidence="1">
    <name type="scientific">Siphoviridae sp. ctrok7</name>
    <dbReference type="NCBI Taxonomy" id="2826480"/>
    <lineage>
        <taxon>Viruses</taxon>
        <taxon>Duplodnaviria</taxon>
        <taxon>Heunggongvirae</taxon>
        <taxon>Uroviricota</taxon>
        <taxon>Caudoviricetes</taxon>
    </lineage>
</organism>
<name>A0A8S5NE37_9CAUD</name>
<protein>
    <submittedName>
        <fullName evidence="1">Uncharacterized protein</fullName>
    </submittedName>
</protein>
<accession>A0A8S5NE37</accession>
<reference evidence="1" key="1">
    <citation type="journal article" date="2021" name="Proc. Natl. Acad. Sci. U.S.A.">
        <title>A Catalog of Tens of Thousands of Viruses from Human Metagenomes Reveals Hidden Associations with Chronic Diseases.</title>
        <authorList>
            <person name="Tisza M.J."/>
            <person name="Buck C.B."/>
        </authorList>
    </citation>
    <scope>NUCLEOTIDE SEQUENCE</scope>
    <source>
        <strain evidence="1">Ctrok7</strain>
    </source>
</reference>
<evidence type="ECO:0000313" key="1">
    <source>
        <dbReference type="EMBL" id="DAD92966.1"/>
    </source>
</evidence>